<evidence type="ECO:0000313" key="3">
    <source>
        <dbReference type="EMBL" id="MCM2370257.1"/>
    </source>
</evidence>
<sequence length="417" mass="47484">MKTILITTDQPFWRRENGAQQRTWSIVQFLLASGFEVTVFFLVPMTPSDVVTCGKHGLRIVLFDPREIRTRDRIVFGVGRLIRGVRLWFRGGSPASQTAALTLESYHWPLAVLQFRSLVESLRPDFVYSVYVVWSHLLDGVADRKRCFRAIVDTHDLLHQRQQEFTRRGHRHWISVSKDEEVAALQNFDLILATQAEEAESIREMVPRREVIVVGYLPGNGAGIRRTNRGTPQKNRPWRFAFIASDNAANFDGILWFLNECWDEIFRLTQAELVIAGDVADVLRREMPADRRGVRCLGKVLSLEDFYAEIDIAINPVHFGSGVKIKSIEAIGFGKPLVTHSHNTRGLSEGAVDAMILADESATFTNACVRLVRDDVWRNEVMDRCERFCETELSSESVYSGLLQWLQTSDGTDDVRT</sequence>
<dbReference type="SUPFAM" id="SSF53756">
    <property type="entry name" value="UDP-Glycosyltransferase/glycogen phosphorylase"/>
    <property type="match status" value="1"/>
</dbReference>
<evidence type="ECO:0000313" key="4">
    <source>
        <dbReference type="Proteomes" id="UP001202961"/>
    </source>
</evidence>
<evidence type="ECO:0000259" key="2">
    <source>
        <dbReference type="Pfam" id="PF13579"/>
    </source>
</evidence>
<feature type="transmembrane region" description="Helical" evidence="1">
    <location>
        <begin position="24"/>
        <end position="43"/>
    </location>
</feature>
<dbReference type="Pfam" id="PF13579">
    <property type="entry name" value="Glyco_trans_4_4"/>
    <property type="match status" value="1"/>
</dbReference>
<evidence type="ECO:0000256" key="1">
    <source>
        <dbReference type="SAM" id="Phobius"/>
    </source>
</evidence>
<accession>A0ABT0U090</accession>
<feature type="domain" description="Glycosyltransferase subfamily 4-like N-terminal" evidence="2">
    <location>
        <begin position="17"/>
        <end position="214"/>
    </location>
</feature>
<comment type="caution">
    <text evidence="3">The sequence shown here is derived from an EMBL/GenBank/DDBJ whole genome shotgun (WGS) entry which is preliminary data.</text>
</comment>
<keyword evidence="4" id="KW-1185">Reference proteome</keyword>
<keyword evidence="3" id="KW-0808">Transferase</keyword>
<keyword evidence="1" id="KW-1133">Transmembrane helix</keyword>
<dbReference type="Proteomes" id="UP001202961">
    <property type="component" value="Unassembled WGS sequence"/>
</dbReference>
<keyword evidence="3" id="KW-0328">Glycosyltransferase</keyword>
<dbReference type="InterPro" id="IPR028098">
    <property type="entry name" value="Glyco_trans_4-like_N"/>
</dbReference>
<proteinExistence type="predicted"/>
<protein>
    <submittedName>
        <fullName evidence="3">Glycosyltransferase</fullName>
        <ecNumber evidence="3">2.4.-.-</ecNumber>
    </submittedName>
</protein>
<dbReference type="EMBL" id="JAMQBK010000020">
    <property type="protein sequence ID" value="MCM2370257.1"/>
    <property type="molecule type" value="Genomic_DNA"/>
</dbReference>
<keyword evidence="1" id="KW-0472">Membrane</keyword>
<organism evidence="3 4">
    <name type="scientific">Aporhodopirellula aestuarii</name>
    <dbReference type="NCBI Taxonomy" id="2950107"/>
    <lineage>
        <taxon>Bacteria</taxon>
        <taxon>Pseudomonadati</taxon>
        <taxon>Planctomycetota</taxon>
        <taxon>Planctomycetia</taxon>
        <taxon>Pirellulales</taxon>
        <taxon>Pirellulaceae</taxon>
        <taxon>Aporhodopirellula</taxon>
    </lineage>
</organism>
<gene>
    <name evidence="3" type="ORF">NB063_06420</name>
</gene>
<name>A0ABT0U090_9BACT</name>
<dbReference type="EC" id="2.4.-.-" evidence="3"/>
<keyword evidence="1" id="KW-0812">Transmembrane</keyword>
<dbReference type="GO" id="GO:0016757">
    <property type="term" value="F:glycosyltransferase activity"/>
    <property type="evidence" value="ECO:0007669"/>
    <property type="project" value="UniProtKB-KW"/>
</dbReference>
<reference evidence="3 4" key="1">
    <citation type="journal article" date="2022" name="Syst. Appl. Microbiol.">
        <title>Rhodopirellula aestuarii sp. nov., a novel member of the genus Rhodopirellula isolated from brackish sediments collected in the Tagus River estuary, Portugal.</title>
        <authorList>
            <person name="Vitorino I.R."/>
            <person name="Klimek D."/>
            <person name="Calusinska M."/>
            <person name="Lobo-da-Cunha A."/>
            <person name="Vasconcelos V."/>
            <person name="Lage O.M."/>
        </authorList>
    </citation>
    <scope>NUCLEOTIDE SEQUENCE [LARGE SCALE GENOMIC DNA]</scope>
    <source>
        <strain evidence="3 4">ICT_H3.1</strain>
    </source>
</reference>
<dbReference type="RefSeq" id="WP_250927929.1">
    <property type="nucleotide sequence ID" value="NZ_JAMQBK010000020.1"/>
</dbReference>
<dbReference type="Gene3D" id="3.40.50.2000">
    <property type="entry name" value="Glycogen Phosphorylase B"/>
    <property type="match status" value="2"/>
</dbReference>
<dbReference type="Pfam" id="PF13692">
    <property type="entry name" value="Glyco_trans_1_4"/>
    <property type="match status" value="1"/>
</dbReference>